<protein>
    <submittedName>
        <fullName evidence="3">Triggering receptor expressed on myeloid cells like 4</fullName>
    </submittedName>
</protein>
<gene>
    <name evidence="3" type="ORF">mPipKuh1_017997</name>
</gene>
<evidence type="ECO:0000313" key="3">
    <source>
        <dbReference type="EMBL" id="KAF6363848.1"/>
    </source>
</evidence>
<accession>A0A7J7YPX0</accession>
<dbReference type="EMBL" id="JACAGB010000005">
    <property type="protein sequence ID" value="KAF6363848.1"/>
    <property type="molecule type" value="Genomic_DNA"/>
</dbReference>
<keyword evidence="2" id="KW-1133">Transmembrane helix</keyword>
<dbReference type="AlphaFoldDB" id="A0A7J7YPX0"/>
<keyword evidence="4" id="KW-1185">Reference proteome</keyword>
<reference evidence="3 4" key="1">
    <citation type="journal article" date="2020" name="Nature">
        <title>Six reference-quality genomes reveal evolution of bat adaptations.</title>
        <authorList>
            <person name="Jebb D."/>
            <person name="Huang Z."/>
            <person name="Pippel M."/>
            <person name="Hughes G.M."/>
            <person name="Lavrichenko K."/>
            <person name="Devanna P."/>
            <person name="Winkler S."/>
            <person name="Jermiin L.S."/>
            <person name="Skirmuntt E.C."/>
            <person name="Katzourakis A."/>
            <person name="Burkitt-Gray L."/>
            <person name="Ray D.A."/>
            <person name="Sullivan K.A.M."/>
            <person name="Roscito J.G."/>
            <person name="Kirilenko B.M."/>
            <person name="Davalos L.M."/>
            <person name="Corthals A.P."/>
            <person name="Power M.L."/>
            <person name="Jones G."/>
            <person name="Ransome R.D."/>
            <person name="Dechmann D.K.N."/>
            <person name="Locatelli A.G."/>
            <person name="Puechmaille S.J."/>
            <person name="Fedrigo O."/>
            <person name="Jarvis E.D."/>
            <person name="Hiller M."/>
            <person name="Vernes S.C."/>
            <person name="Myers E.W."/>
            <person name="Teeling E.C."/>
        </authorList>
    </citation>
    <scope>NUCLEOTIDE SEQUENCE [LARGE SCALE GENOMIC DNA]</scope>
    <source>
        <strain evidence="3">MPipKuh1</strain>
        <tissue evidence="3">Flight muscle</tissue>
    </source>
</reference>
<name>A0A7J7YPX0_PIPKU</name>
<keyword evidence="3" id="KW-0675">Receptor</keyword>
<keyword evidence="2" id="KW-0472">Membrane</keyword>
<evidence type="ECO:0000256" key="2">
    <source>
        <dbReference type="SAM" id="Phobius"/>
    </source>
</evidence>
<feature type="transmembrane region" description="Helical" evidence="2">
    <location>
        <begin position="82"/>
        <end position="110"/>
    </location>
</feature>
<feature type="region of interest" description="Disordered" evidence="1">
    <location>
        <begin position="1"/>
        <end position="27"/>
    </location>
</feature>
<sequence length="131" mass="13698">MWRGRPSPCDASTFPREDPTGRKPGVGRHLQISVPALTPSPWTTAWPLESTVRITSPEGTSGPPSLNGSELRKSSAPLAPGWAASCILVAVLCGLFAAKGLVLAVLCVLLSCRRWAQGSRGLGGDSSDGEF</sequence>
<evidence type="ECO:0000256" key="1">
    <source>
        <dbReference type="SAM" id="MobiDB-lite"/>
    </source>
</evidence>
<keyword evidence="2" id="KW-0812">Transmembrane</keyword>
<proteinExistence type="predicted"/>
<feature type="region of interest" description="Disordered" evidence="1">
    <location>
        <begin position="51"/>
        <end position="76"/>
    </location>
</feature>
<comment type="caution">
    <text evidence="3">The sequence shown here is derived from an EMBL/GenBank/DDBJ whole genome shotgun (WGS) entry which is preliminary data.</text>
</comment>
<evidence type="ECO:0000313" key="4">
    <source>
        <dbReference type="Proteomes" id="UP000558488"/>
    </source>
</evidence>
<dbReference type="Proteomes" id="UP000558488">
    <property type="component" value="Unassembled WGS sequence"/>
</dbReference>
<feature type="compositionally biased region" description="Polar residues" evidence="1">
    <location>
        <begin position="52"/>
        <end position="68"/>
    </location>
</feature>
<organism evidence="3 4">
    <name type="scientific">Pipistrellus kuhlii</name>
    <name type="common">Kuhl's pipistrelle</name>
    <dbReference type="NCBI Taxonomy" id="59472"/>
    <lineage>
        <taxon>Eukaryota</taxon>
        <taxon>Metazoa</taxon>
        <taxon>Chordata</taxon>
        <taxon>Craniata</taxon>
        <taxon>Vertebrata</taxon>
        <taxon>Euteleostomi</taxon>
        <taxon>Mammalia</taxon>
        <taxon>Eutheria</taxon>
        <taxon>Laurasiatheria</taxon>
        <taxon>Chiroptera</taxon>
        <taxon>Yangochiroptera</taxon>
        <taxon>Vespertilionidae</taxon>
        <taxon>Pipistrellus</taxon>
    </lineage>
</organism>